<reference evidence="2 3" key="1">
    <citation type="submission" date="2021-04" db="EMBL/GenBank/DDBJ databases">
        <title>Paenibacillus sp. DLE-14 whole genome sequence.</title>
        <authorList>
            <person name="Ham Y.J."/>
        </authorList>
    </citation>
    <scope>NUCLEOTIDE SEQUENCE [LARGE SCALE GENOMIC DNA]</scope>
    <source>
        <strain evidence="2 3">DLE-14</strain>
    </source>
</reference>
<dbReference type="EMBL" id="JAGKSP010000009">
    <property type="protein sequence ID" value="MBP3965121.1"/>
    <property type="molecule type" value="Genomic_DNA"/>
</dbReference>
<dbReference type="Pfam" id="PF00724">
    <property type="entry name" value="Oxidored_FMN"/>
    <property type="match status" value="1"/>
</dbReference>
<evidence type="ECO:0000313" key="3">
    <source>
        <dbReference type="Proteomes" id="UP000673394"/>
    </source>
</evidence>
<dbReference type="RefSeq" id="WP_210661324.1">
    <property type="nucleotide sequence ID" value="NZ_JAGKSP010000009.1"/>
</dbReference>
<gene>
    <name evidence="2" type="ORF">I8J30_20555</name>
</gene>
<organism evidence="2 3">
    <name type="scientific">Paenibacillus lignilyticus</name>
    <dbReference type="NCBI Taxonomy" id="1172615"/>
    <lineage>
        <taxon>Bacteria</taxon>
        <taxon>Bacillati</taxon>
        <taxon>Bacillota</taxon>
        <taxon>Bacilli</taxon>
        <taxon>Bacillales</taxon>
        <taxon>Paenibacillaceae</taxon>
        <taxon>Paenibacillus</taxon>
    </lineage>
</organism>
<feature type="domain" description="NADH:flavin oxidoreductase/NADH oxidase N-terminal" evidence="1">
    <location>
        <begin position="16"/>
        <end position="361"/>
    </location>
</feature>
<dbReference type="PANTHER" id="PTHR22893:SF55">
    <property type="entry name" value="OXIDOREDUCTASE-RELATED"/>
    <property type="match status" value="1"/>
</dbReference>
<dbReference type="Gene3D" id="3.20.20.70">
    <property type="entry name" value="Aldolase class I"/>
    <property type="match status" value="1"/>
</dbReference>
<evidence type="ECO:0000313" key="2">
    <source>
        <dbReference type="EMBL" id="MBP3965121.1"/>
    </source>
</evidence>
<keyword evidence="3" id="KW-1185">Reference proteome</keyword>
<sequence>MTQSNSPNHTAALKPLFTPFQLGDLTIPNRIVMAPMTRGFSPDGVPGQNVADYYRRRAEGGVGLIITEGTLINHPAASSSPNYPSFFGEAALQGWAQVVQAVHEAGGLIFPQLWHQGTVRQIGNLPNVNALPVGPSGLTAEGVKVNEPLTQAEITEIVQAFAQGAADAKRLGFDGIEIHGAHGYLIDQFFWDKTNQRTDQYGGGLVERTRFAAEIIAACRLAVGPEFPICLRISQWKVTDYNYKLAANPDELARFLAPLVEAGVDMFHCSTRRFWEPEFEGSELNFAGWVKKLTGKPTITVGSIGLDGEFLGSFAGKSSGTESIDKLLVRLGQEEFDLVAVGRAILVDPEWPRKIREGKKDELLPFTSSALSTLS</sequence>
<dbReference type="CDD" id="cd04747">
    <property type="entry name" value="OYE_like_5_FMN"/>
    <property type="match status" value="1"/>
</dbReference>
<protein>
    <submittedName>
        <fullName evidence="2">NADH:flavin oxidoreductase</fullName>
    </submittedName>
</protein>
<dbReference type="InterPro" id="IPR001155">
    <property type="entry name" value="OxRdtase_FMN_N"/>
</dbReference>
<proteinExistence type="predicted"/>
<dbReference type="Proteomes" id="UP000673394">
    <property type="component" value="Unassembled WGS sequence"/>
</dbReference>
<accession>A0ABS5CGW6</accession>
<comment type="caution">
    <text evidence="2">The sequence shown here is derived from an EMBL/GenBank/DDBJ whole genome shotgun (WGS) entry which is preliminary data.</text>
</comment>
<name>A0ABS5CGW6_9BACL</name>
<evidence type="ECO:0000259" key="1">
    <source>
        <dbReference type="Pfam" id="PF00724"/>
    </source>
</evidence>
<dbReference type="PANTHER" id="PTHR22893">
    <property type="entry name" value="NADH OXIDOREDUCTASE-RELATED"/>
    <property type="match status" value="1"/>
</dbReference>
<dbReference type="InterPro" id="IPR013785">
    <property type="entry name" value="Aldolase_TIM"/>
</dbReference>
<dbReference type="InterPro" id="IPR045247">
    <property type="entry name" value="Oye-like"/>
</dbReference>
<dbReference type="SUPFAM" id="SSF51395">
    <property type="entry name" value="FMN-linked oxidoreductases"/>
    <property type="match status" value="1"/>
</dbReference>